<sequence>MRDVATLDIWIVLVCLAVGSFALRFVFLGIVGDRAMAPWVLRHLRYTAVAVLPALVAPMVAWPPAMGGAFDAPRMLAAAATLIAGIVTRNVLAAILSGGITLYLMLYLLG</sequence>
<dbReference type="OrthoDB" id="6119856at2"/>
<protein>
    <submittedName>
        <fullName evidence="2">AzlD domain-containing protein</fullName>
    </submittedName>
</protein>
<evidence type="ECO:0000256" key="1">
    <source>
        <dbReference type="SAM" id="Phobius"/>
    </source>
</evidence>
<keyword evidence="1" id="KW-0472">Membrane</keyword>
<evidence type="ECO:0000313" key="3">
    <source>
        <dbReference type="Proteomes" id="UP000298631"/>
    </source>
</evidence>
<keyword evidence="3" id="KW-1185">Reference proteome</keyword>
<gene>
    <name evidence="2" type="ORF">EOK75_02160</name>
</gene>
<organism evidence="2 3">
    <name type="scientific">Pseudorhodobacter turbinis</name>
    <dbReference type="NCBI Taxonomy" id="2500533"/>
    <lineage>
        <taxon>Bacteria</taxon>
        <taxon>Pseudomonadati</taxon>
        <taxon>Pseudomonadota</taxon>
        <taxon>Alphaproteobacteria</taxon>
        <taxon>Rhodobacterales</taxon>
        <taxon>Paracoccaceae</taxon>
        <taxon>Pseudorhodobacter</taxon>
    </lineage>
</organism>
<keyword evidence="1" id="KW-0812">Transmembrane</keyword>
<dbReference type="KEGG" id="pseb:EOK75_02160"/>
<proteinExistence type="predicted"/>
<evidence type="ECO:0000313" key="2">
    <source>
        <dbReference type="EMBL" id="QCO54700.1"/>
    </source>
</evidence>
<feature type="transmembrane region" description="Helical" evidence="1">
    <location>
        <begin position="6"/>
        <end position="31"/>
    </location>
</feature>
<keyword evidence="1" id="KW-1133">Transmembrane helix</keyword>
<dbReference type="Pfam" id="PF05437">
    <property type="entry name" value="AzlD"/>
    <property type="match status" value="1"/>
</dbReference>
<name>A0A4P8ECT6_9RHOB</name>
<reference evidence="2 3" key="1">
    <citation type="submission" date="2019-05" db="EMBL/GenBank/DDBJ databases">
        <title>Pseudorhodobacter turbinis sp. nov., isolated from the gut of the Korean turban shell.</title>
        <authorList>
            <person name="Jeong Y.-S."/>
            <person name="Kang W.-R."/>
            <person name="Bae J.-W."/>
        </authorList>
    </citation>
    <scope>NUCLEOTIDE SEQUENCE [LARGE SCALE GENOMIC DNA]</scope>
    <source>
        <strain evidence="2 3">S12M18</strain>
    </source>
</reference>
<dbReference type="EMBL" id="CP039964">
    <property type="protein sequence ID" value="QCO54700.1"/>
    <property type="molecule type" value="Genomic_DNA"/>
</dbReference>
<dbReference type="InterPro" id="IPR008407">
    <property type="entry name" value="Brnchd-chn_aa_trnsp_AzlD"/>
</dbReference>
<feature type="transmembrane region" description="Helical" evidence="1">
    <location>
        <begin position="82"/>
        <end position="109"/>
    </location>
</feature>
<accession>A0A4P8ECT6</accession>
<dbReference type="RefSeq" id="WP_137192371.1">
    <property type="nucleotide sequence ID" value="NZ_CP039964.1"/>
</dbReference>
<dbReference type="Proteomes" id="UP000298631">
    <property type="component" value="Chromosome"/>
</dbReference>
<feature type="transmembrane region" description="Helical" evidence="1">
    <location>
        <begin position="43"/>
        <end position="62"/>
    </location>
</feature>
<dbReference type="AlphaFoldDB" id="A0A4P8ECT6"/>